<accession>A0A1C3XN84</accession>
<keyword evidence="6" id="KW-1185">Reference proteome</keyword>
<gene>
    <name evidence="5" type="ORF">GA0061098_102051</name>
</gene>
<dbReference type="Pfam" id="PF00106">
    <property type="entry name" value="adh_short"/>
    <property type="match status" value="1"/>
</dbReference>
<dbReference type="PRINTS" id="PR00081">
    <property type="entry name" value="GDHRDH"/>
</dbReference>
<proteinExistence type="inferred from homology"/>
<evidence type="ECO:0000313" key="6">
    <source>
        <dbReference type="Proteomes" id="UP000199184"/>
    </source>
</evidence>
<dbReference type="SMART" id="SM00822">
    <property type="entry name" value="PKS_KR"/>
    <property type="match status" value="1"/>
</dbReference>
<protein>
    <submittedName>
        <fullName evidence="5">Short-chain dehydrogenase</fullName>
    </submittedName>
</protein>
<dbReference type="AlphaFoldDB" id="A0A1C3XN84"/>
<evidence type="ECO:0000313" key="5">
    <source>
        <dbReference type="EMBL" id="SCB53669.1"/>
    </source>
</evidence>
<dbReference type="CDD" id="cd05233">
    <property type="entry name" value="SDR_c"/>
    <property type="match status" value="1"/>
</dbReference>
<dbReference type="PRINTS" id="PR00080">
    <property type="entry name" value="SDRFAMILY"/>
</dbReference>
<sequence length="384" mass="41690">MQQPRSDCTRAANNPRAEITDAEDCLADPLSFADAALLHFVRAPVGAMTKKHTDKGGAESPMKDFAGKIAVITGGGTGMGRELARQLVAEGCNVAMCDVSEAAMAETKRLCEIEKLPQGLRVTTHVADVSIEDHLKRFRDELAEQQKTDRIHLLFNNAGIGGGGSLFTNTREQWERTFNICWGGVYLGVRTFLPMLVAADEAHIVNTASVNGFWASIGMGQAHTAYSSAKFAVKGFTEALINDLRLHAPHVKCSVVMPGHIGTSIVSNSRKVQSADGSERLNADEVALTRKRMVAAGVPDADKMSDEDIQAAFAERARSFLEDAPTTAAQAAKIILDGVKAERWRILVGEDAGRLDERVRATPEQAYDRAFYESFTQEVGWRLG</sequence>
<dbReference type="InterPro" id="IPR057326">
    <property type="entry name" value="KR_dom"/>
</dbReference>
<dbReference type="EMBL" id="FMAI01000020">
    <property type="protein sequence ID" value="SCB53669.1"/>
    <property type="molecule type" value="Genomic_DNA"/>
</dbReference>
<dbReference type="Gene3D" id="3.40.50.720">
    <property type="entry name" value="NAD(P)-binding Rossmann-like Domain"/>
    <property type="match status" value="1"/>
</dbReference>
<evidence type="ECO:0000256" key="2">
    <source>
        <dbReference type="ARBA" id="ARBA00023002"/>
    </source>
</evidence>
<dbReference type="InterPro" id="IPR036291">
    <property type="entry name" value="NAD(P)-bd_dom_sf"/>
</dbReference>
<dbReference type="InterPro" id="IPR002347">
    <property type="entry name" value="SDR_fam"/>
</dbReference>
<evidence type="ECO:0000259" key="4">
    <source>
        <dbReference type="SMART" id="SM00822"/>
    </source>
</evidence>
<keyword evidence="2" id="KW-0560">Oxidoreductase</keyword>
<dbReference type="PANTHER" id="PTHR24322:SF736">
    <property type="entry name" value="RETINOL DEHYDROGENASE 10"/>
    <property type="match status" value="1"/>
</dbReference>
<dbReference type="Proteomes" id="UP000199184">
    <property type="component" value="Unassembled WGS sequence"/>
</dbReference>
<evidence type="ECO:0000256" key="3">
    <source>
        <dbReference type="RuleBase" id="RU000363"/>
    </source>
</evidence>
<reference evidence="6" key="1">
    <citation type="submission" date="2016-08" db="EMBL/GenBank/DDBJ databases">
        <authorList>
            <person name="Varghese N."/>
            <person name="Submissions Spin"/>
        </authorList>
    </citation>
    <scope>NUCLEOTIDE SEQUENCE [LARGE SCALE GENOMIC DNA]</scope>
    <source>
        <strain evidence="6">ERR11</strain>
    </source>
</reference>
<feature type="domain" description="Ketoreductase" evidence="4">
    <location>
        <begin position="68"/>
        <end position="261"/>
    </location>
</feature>
<dbReference type="PANTHER" id="PTHR24322">
    <property type="entry name" value="PKSB"/>
    <property type="match status" value="1"/>
</dbReference>
<name>A0A1C3XN84_9BRAD</name>
<dbReference type="SUPFAM" id="SSF51735">
    <property type="entry name" value="NAD(P)-binding Rossmann-fold domains"/>
    <property type="match status" value="1"/>
</dbReference>
<dbReference type="GO" id="GO:0016616">
    <property type="term" value="F:oxidoreductase activity, acting on the CH-OH group of donors, NAD or NADP as acceptor"/>
    <property type="evidence" value="ECO:0007669"/>
    <property type="project" value="TreeGrafter"/>
</dbReference>
<evidence type="ECO:0000256" key="1">
    <source>
        <dbReference type="ARBA" id="ARBA00006484"/>
    </source>
</evidence>
<organism evidence="5 6">
    <name type="scientific">Bradyrhizobium shewense</name>
    <dbReference type="NCBI Taxonomy" id="1761772"/>
    <lineage>
        <taxon>Bacteria</taxon>
        <taxon>Pseudomonadati</taxon>
        <taxon>Pseudomonadota</taxon>
        <taxon>Alphaproteobacteria</taxon>
        <taxon>Hyphomicrobiales</taxon>
        <taxon>Nitrobacteraceae</taxon>
        <taxon>Bradyrhizobium</taxon>
    </lineage>
</organism>
<comment type="similarity">
    <text evidence="1 3">Belongs to the short-chain dehydrogenases/reductases (SDR) family.</text>
</comment>